<dbReference type="GO" id="GO:0003700">
    <property type="term" value="F:DNA-binding transcription factor activity"/>
    <property type="evidence" value="ECO:0007669"/>
    <property type="project" value="InterPro"/>
</dbReference>
<accession>A0A8F6TUZ6</accession>
<dbReference type="Pfam" id="PF00126">
    <property type="entry name" value="HTH_1"/>
    <property type="match status" value="1"/>
</dbReference>
<dbReference type="Proteomes" id="UP000825009">
    <property type="component" value="Chromosome"/>
</dbReference>
<reference evidence="6 7" key="1">
    <citation type="submission" date="2021-07" db="EMBL/GenBank/DDBJ databases">
        <title>A novel Jannaschia species isolated from marine dinoflagellate Ceratoperidinium margalefii.</title>
        <authorList>
            <person name="Jiang Y."/>
            <person name="Li Z."/>
        </authorList>
    </citation>
    <scope>NUCLEOTIDE SEQUENCE [LARGE SCALE GENOMIC DNA]</scope>
    <source>
        <strain evidence="6 7">J12C1-MA-4</strain>
    </source>
</reference>
<dbReference type="PANTHER" id="PTHR30537">
    <property type="entry name" value="HTH-TYPE TRANSCRIPTIONAL REGULATOR"/>
    <property type="match status" value="1"/>
</dbReference>
<feature type="domain" description="HTH lysR-type" evidence="5">
    <location>
        <begin position="1"/>
        <end position="47"/>
    </location>
</feature>
<dbReference type="InterPro" id="IPR058163">
    <property type="entry name" value="LysR-type_TF_proteobact-type"/>
</dbReference>
<evidence type="ECO:0000256" key="3">
    <source>
        <dbReference type="ARBA" id="ARBA00023125"/>
    </source>
</evidence>
<evidence type="ECO:0000313" key="7">
    <source>
        <dbReference type="Proteomes" id="UP000825009"/>
    </source>
</evidence>
<dbReference type="AlphaFoldDB" id="A0A8F6TUZ6"/>
<organism evidence="6 7">
    <name type="scientific">Gymnodinialimonas ceratoperidinii</name>
    <dbReference type="NCBI Taxonomy" id="2856823"/>
    <lineage>
        <taxon>Bacteria</taxon>
        <taxon>Pseudomonadati</taxon>
        <taxon>Pseudomonadota</taxon>
        <taxon>Alphaproteobacteria</taxon>
        <taxon>Rhodobacterales</taxon>
        <taxon>Paracoccaceae</taxon>
        <taxon>Gymnodinialimonas</taxon>
    </lineage>
</organism>
<dbReference type="KEGG" id="gce:KYE46_09510"/>
<dbReference type="PROSITE" id="PS50931">
    <property type="entry name" value="HTH_LYSR"/>
    <property type="match status" value="1"/>
</dbReference>
<evidence type="ECO:0000259" key="5">
    <source>
        <dbReference type="PROSITE" id="PS50931"/>
    </source>
</evidence>
<evidence type="ECO:0000313" key="6">
    <source>
        <dbReference type="EMBL" id="QXT38191.1"/>
    </source>
</evidence>
<keyword evidence="7" id="KW-1185">Reference proteome</keyword>
<dbReference type="InterPro" id="IPR000847">
    <property type="entry name" value="LysR_HTH_N"/>
</dbReference>
<evidence type="ECO:0000256" key="4">
    <source>
        <dbReference type="ARBA" id="ARBA00023163"/>
    </source>
</evidence>
<keyword evidence="3" id="KW-0238">DNA-binding</keyword>
<dbReference type="GO" id="GO:0006351">
    <property type="term" value="P:DNA-templated transcription"/>
    <property type="evidence" value="ECO:0007669"/>
    <property type="project" value="TreeGrafter"/>
</dbReference>
<keyword evidence="4" id="KW-0804">Transcription</keyword>
<protein>
    <submittedName>
        <fullName evidence="6">LysR family transcriptional regulator</fullName>
    </submittedName>
</protein>
<name>A0A8F6TUZ6_9RHOB</name>
<proteinExistence type="inferred from homology"/>
<comment type="similarity">
    <text evidence="1">Belongs to the LysR transcriptional regulatory family.</text>
</comment>
<sequence length="272" mass="29335">MARLGSFVAAADELYVTPAAISQQIKALEGWLGLTLFDRHAQGVTLTDAGRNAVPDLTRAFDLMGGAVGTLLRKASPLTIRIATLPSVAHLWLAPRLGALRAAVPDLRISVTTRETPPNLMREPFDLSLFVLDPIAGEGTLTVAPDEIFPVCTPEIAARLTSPSDLNRETLLRDDSWHEDWMWWNTRTGAGLELQPSGPVFSLYGLALEEAKHGAGVLMGHGFLVEEQLASGALVAPLGKRVPLSQNLCLRLGKPRGQDEVIDRIVEALLAN</sequence>
<dbReference type="EMBL" id="CP079194">
    <property type="protein sequence ID" value="QXT38191.1"/>
    <property type="molecule type" value="Genomic_DNA"/>
</dbReference>
<dbReference type="Pfam" id="PF03466">
    <property type="entry name" value="LysR_substrate"/>
    <property type="match status" value="1"/>
</dbReference>
<dbReference type="InterPro" id="IPR005119">
    <property type="entry name" value="LysR_subst-bd"/>
</dbReference>
<gene>
    <name evidence="6" type="ORF">KYE46_09510</name>
</gene>
<evidence type="ECO:0000256" key="1">
    <source>
        <dbReference type="ARBA" id="ARBA00009437"/>
    </source>
</evidence>
<dbReference type="PANTHER" id="PTHR30537:SF26">
    <property type="entry name" value="GLYCINE CLEAVAGE SYSTEM TRANSCRIPTIONAL ACTIVATOR"/>
    <property type="match status" value="1"/>
</dbReference>
<keyword evidence="2" id="KW-0805">Transcription regulation</keyword>
<evidence type="ECO:0000256" key="2">
    <source>
        <dbReference type="ARBA" id="ARBA00023015"/>
    </source>
</evidence>
<dbReference type="GO" id="GO:0043565">
    <property type="term" value="F:sequence-specific DNA binding"/>
    <property type="evidence" value="ECO:0007669"/>
    <property type="project" value="TreeGrafter"/>
</dbReference>